<reference evidence="2 3" key="1">
    <citation type="journal article" date="2011" name="J. Bacteriol.">
        <title>Genome sequence of Chthoniobacter flavus Ellin428, an aerobic heterotrophic soil bacterium.</title>
        <authorList>
            <person name="Kant R."/>
            <person name="van Passel M.W."/>
            <person name="Palva A."/>
            <person name="Lucas S."/>
            <person name="Lapidus A."/>
            <person name="Glavina Del Rio T."/>
            <person name="Dalin E."/>
            <person name="Tice H."/>
            <person name="Bruce D."/>
            <person name="Goodwin L."/>
            <person name="Pitluck S."/>
            <person name="Larimer F.W."/>
            <person name="Land M.L."/>
            <person name="Hauser L."/>
            <person name="Sangwan P."/>
            <person name="de Vos W.M."/>
            <person name="Janssen P.H."/>
            <person name="Smidt H."/>
        </authorList>
    </citation>
    <scope>NUCLEOTIDE SEQUENCE [LARGE SCALE GENOMIC DNA]</scope>
    <source>
        <strain evidence="2 3">Ellin428</strain>
    </source>
</reference>
<keyword evidence="3" id="KW-1185">Reference proteome</keyword>
<keyword evidence="1" id="KW-1133">Transmembrane helix</keyword>
<feature type="transmembrane region" description="Helical" evidence="1">
    <location>
        <begin position="43"/>
        <end position="62"/>
    </location>
</feature>
<gene>
    <name evidence="2" type="ORF">CfE428DRAFT_3947</name>
</gene>
<evidence type="ECO:0000313" key="3">
    <source>
        <dbReference type="Proteomes" id="UP000005824"/>
    </source>
</evidence>
<feature type="transmembrane region" description="Helical" evidence="1">
    <location>
        <begin position="82"/>
        <end position="108"/>
    </location>
</feature>
<feature type="transmembrane region" description="Helical" evidence="1">
    <location>
        <begin position="12"/>
        <end position="36"/>
    </location>
</feature>
<comment type="caution">
    <text evidence="2">The sequence shown here is derived from an EMBL/GenBank/DDBJ whole genome shotgun (WGS) entry which is preliminary data.</text>
</comment>
<accession>B4D4V9</accession>
<keyword evidence="1" id="KW-0472">Membrane</keyword>
<protein>
    <submittedName>
        <fullName evidence="2">Uncharacterized protein</fullName>
    </submittedName>
</protein>
<organism evidence="2 3">
    <name type="scientific">Chthoniobacter flavus Ellin428</name>
    <dbReference type="NCBI Taxonomy" id="497964"/>
    <lineage>
        <taxon>Bacteria</taxon>
        <taxon>Pseudomonadati</taxon>
        <taxon>Verrucomicrobiota</taxon>
        <taxon>Spartobacteria</taxon>
        <taxon>Chthoniobacterales</taxon>
        <taxon>Chthoniobacteraceae</taxon>
        <taxon>Chthoniobacter</taxon>
    </lineage>
</organism>
<proteinExistence type="predicted"/>
<dbReference type="RefSeq" id="WP_006981272.1">
    <property type="nucleotide sequence ID" value="NZ_ABVL01000012.1"/>
</dbReference>
<evidence type="ECO:0000313" key="2">
    <source>
        <dbReference type="EMBL" id="EDY18562.1"/>
    </source>
</evidence>
<sequence>MNSTPEQLKIFLSLFAVHVPTLLVCLVAGVVIIINWKLASPGSLWALLAFGLAFILCFVMPIGQTLLQHWVFQSGEREARMWAFSAFAIVGSVLQALIYALLLAAVFAGRQTAK</sequence>
<keyword evidence="1" id="KW-0812">Transmembrane</keyword>
<name>B4D4V9_9BACT</name>
<dbReference type="EMBL" id="ABVL01000012">
    <property type="protein sequence ID" value="EDY18562.1"/>
    <property type="molecule type" value="Genomic_DNA"/>
</dbReference>
<evidence type="ECO:0000256" key="1">
    <source>
        <dbReference type="SAM" id="Phobius"/>
    </source>
</evidence>
<dbReference type="Proteomes" id="UP000005824">
    <property type="component" value="Unassembled WGS sequence"/>
</dbReference>
<dbReference type="AlphaFoldDB" id="B4D4V9"/>
<dbReference type="STRING" id="497964.CfE428DRAFT_3947"/>
<dbReference type="InParanoid" id="B4D4V9"/>